<dbReference type="AlphaFoldDB" id="A0A9X7W4D1"/>
<dbReference type="InterPro" id="IPR029787">
    <property type="entry name" value="Nucleotide_cyclase"/>
</dbReference>
<dbReference type="PANTHER" id="PTHR43155">
    <property type="entry name" value="CYCLIC DI-GMP PHOSPHODIESTERASE PA4108-RELATED"/>
    <property type="match status" value="1"/>
</dbReference>
<dbReference type="SMART" id="SM00267">
    <property type="entry name" value="GGDEF"/>
    <property type="match status" value="1"/>
</dbReference>
<feature type="domain" description="HD-GYP" evidence="3">
    <location>
        <begin position="391"/>
        <end position="586"/>
    </location>
</feature>
<dbReference type="PANTHER" id="PTHR43155:SF2">
    <property type="entry name" value="CYCLIC DI-GMP PHOSPHODIESTERASE PA4108"/>
    <property type="match status" value="1"/>
</dbReference>
<keyword evidence="1" id="KW-1133">Transmembrane helix</keyword>
<organism evidence="4 5">
    <name type="scientific">Alicyclobacillus mengziensis</name>
    <dbReference type="NCBI Taxonomy" id="2931921"/>
    <lineage>
        <taxon>Bacteria</taxon>
        <taxon>Bacillati</taxon>
        <taxon>Bacillota</taxon>
        <taxon>Bacilli</taxon>
        <taxon>Bacillales</taxon>
        <taxon>Alicyclobacillaceae</taxon>
        <taxon>Alicyclobacillus</taxon>
    </lineage>
</organism>
<dbReference type="SMART" id="SM00471">
    <property type="entry name" value="HDc"/>
    <property type="match status" value="1"/>
</dbReference>
<feature type="domain" description="GGDEF" evidence="2">
    <location>
        <begin position="263"/>
        <end position="391"/>
    </location>
</feature>
<evidence type="ECO:0000256" key="1">
    <source>
        <dbReference type="SAM" id="Phobius"/>
    </source>
</evidence>
<feature type="transmembrane region" description="Helical" evidence="1">
    <location>
        <begin position="140"/>
        <end position="165"/>
    </location>
</feature>
<keyword evidence="1" id="KW-0472">Membrane</keyword>
<evidence type="ECO:0000313" key="4">
    <source>
        <dbReference type="EMBL" id="QSO49418.1"/>
    </source>
</evidence>
<feature type="transmembrane region" description="Helical" evidence="1">
    <location>
        <begin position="43"/>
        <end position="61"/>
    </location>
</feature>
<dbReference type="PROSITE" id="PS51832">
    <property type="entry name" value="HD_GYP"/>
    <property type="match status" value="1"/>
</dbReference>
<reference evidence="4 5" key="1">
    <citation type="submission" date="2021-02" db="EMBL/GenBank/DDBJ databases">
        <title>Alicyclobacillus curvatus sp. nov. and Alicyclobacillus mengziensis sp. nov., two acidophilic bacteria isolated from acid mine drainage.</title>
        <authorList>
            <person name="Huang Y."/>
        </authorList>
    </citation>
    <scope>NUCLEOTIDE SEQUENCE [LARGE SCALE GENOMIC DNA]</scope>
    <source>
        <strain evidence="4 5">S30H14</strain>
    </source>
</reference>
<dbReference type="SUPFAM" id="SSF55073">
    <property type="entry name" value="Nucleotide cyclase"/>
    <property type="match status" value="1"/>
</dbReference>
<keyword evidence="5" id="KW-1185">Reference proteome</keyword>
<feature type="transmembrane region" description="Helical" evidence="1">
    <location>
        <begin position="16"/>
        <end position="36"/>
    </location>
</feature>
<dbReference type="EMBL" id="CP071182">
    <property type="protein sequence ID" value="QSO49418.1"/>
    <property type="molecule type" value="Genomic_DNA"/>
</dbReference>
<dbReference type="Gene3D" id="1.10.3210.10">
    <property type="entry name" value="Hypothetical protein af1432"/>
    <property type="match status" value="1"/>
</dbReference>
<dbReference type="Gene3D" id="3.30.70.270">
    <property type="match status" value="1"/>
</dbReference>
<dbReference type="InterPro" id="IPR003607">
    <property type="entry name" value="HD/PDEase_dom"/>
</dbReference>
<dbReference type="InterPro" id="IPR043128">
    <property type="entry name" value="Rev_trsase/Diguanyl_cyclase"/>
</dbReference>
<proteinExistence type="predicted"/>
<dbReference type="Proteomes" id="UP000663505">
    <property type="component" value="Chromosome"/>
</dbReference>
<dbReference type="Pfam" id="PF00990">
    <property type="entry name" value="GGDEF"/>
    <property type="match status" value="1"/>
</dbReference>
<name>A0A9X7W4D1_9BACL</name>
<evidence type="ECO:0000313" key="5">
    <source>
        <dbReference type="Proteomes" id="UP000663505"/>
    </source>
</evidence>
<dbReference type="NCBIfam" id="TIGR00254">
    <property type="entry name" value="GGDEF"/>
    <property type="match status" value="1"/>
</dbReference>
<protein>
    <submittedName>
        <fullName evidence="4">Diguanylate cyclase</fullName>
    </submittedName>
</protein>
<dbReference type="Pfam" id="PF13487">
    <property type="entry name" value="HD_5"/>
    <property type="match status" value="1"/>
</dbReference>
<accession>A0A9X7W4D1</accession>
<dbReference type="PROSITE" id="PS50887">
    <property type="entry name" value="GGDEF"/>
    <property type="match status" value="1"/>
</dbReference>
<dbReference type="RefSeq" id="WP_206658729.1">
    <property type="nucleotide sequence ID" value="NZ_CP071182.1"/>
</dbReference>
<evidence type="ECO:0000259" key="3">
    <source>
        <dbReference type="PROSITE" id="PS51832"/>
    </source>
</evidence>
<dbReference type="SUPFAM" id="SSF109604">
    <property type="entry name" value="HD-domain/PDEase-like"/>
    <property type="match status" value="1"/>
</dbReference>
<gene>
    <name evidence="4" type="ORF">JZ786_11125</name>
</gene>
<sequence length="602" mass="66235">MLSIARYPGRNRLSTWTTMMTLLGMILVARAVILLVEQPNGHFIQLIEIGVVFLLMAPWSVQLPSGASWRPAMPLVMISIFILPPTCTAIVAIPGLVVTTARAKGSWWKYPKTFAHVGLGLYSGAVVYRSTLAVLAKNPVATMIAMVSSVVIHLLVNRFISALIVAERTNRSLSAQIRLSLKELHLGYLNSYLIILMAGMLYPSYGSLTFVFAAVAQIGLMRAVSYYSSARQLQQAATIDGLTGVENRSAWEKFTRAQAESPVQGNIIVMDMDSFKLINDQFGHLVGDSVIRDLAQSVHDRLPKRARMFRYGGDEFVIYDTRATPEKLLSSLADGVTAANREWEGKGISVSISVGSATGPDDGKTLSELFSMADARMYEDKHRHRVMLDGLEVGISDTVLGLIAATETRDQYTAGHNLRVAFYALELAKHFRLESQKLKAIFRGSIVHDIGKIGIPDALLNKPGALTVEERQIVEAHPQIGYDMCAPLGFSTDELSVILFHHEKWDGTGYPQGLKEEKIPLVARIVTLADIYDALTSDRAYRDSWSHEAAMKYIVQNSGMLFDPACVNAWLASNKAVPIIERQPAWIRQGGVAQAVARMASN</sequence>
<dbReference type="CDD" id="cd01949">
    <property type="entry name" value="GGDEF"/>
    <property type="match status" value="1"/>
</dbReference>
<evidence type="ECO:0000259" key="2">
    <source>
        <dbReference type="PROSITE" id="PS50887"/>
    </source>
</evidence>
<dbReference type="InterPro" id="IPR000160">
    <property type="entry name" value="GGDEF_dom"/>
</dbReference>
<keyword evidence="1" id="KW-0812">Transmembrane</keyword>
<dbReference type="InterPro" id="IPR037522">
    <property type="entry name" value="HD_GYP_dom"/>
</dbReference>
<dbReference type="CDD" id="cd00077">
    <property type="entry name" value="HDc"/>
    <property type="match status" value="1"/>
</dbReference>
<dbReference type="KEGG" id="afx:JZ786_11125"/>
<feature type="transmembrane region" description="Helical" evidence="1">
    <location>
        <begin position="110"/>
        <end position="128"/>
    </location>
</feature>
<feature type="transmembrane region" description="Helical" evidence="1">
    <location>
        <begin position="73"/>
        <end position="98"/>
    </location>
</feature>